<evidence type="ECO:0000313" key="3">
    <source>
        <dbReference type="EMBL" id="KGF66339.1"/>
    </source>
</evidence>
<dbReference type="Gene3D" id="3.10.310.10">
    <property type="entry name" value="Diaminopimelate Epimerase, Chain A, domain 1"/>
    <property type="match status" value="2"/>
</dbReference>
<sequence>MARLYDARGNLYAVITPEALRGLGVALPVSAADAAAQRHNWTAQAIAAICDWPPGTRPLGSKTHRCDGLLVGPFQAAAPCEMPAPGEMSAPSASYDVLIVNTDGTFAERSGNGLTIFAQSLTDAGRITGTEPFILNVHHDNTGSVSPVPTQVTPALLDGASGFWLNIGAPGFGAHALGATGDGVGTATFNTREVNRVERLAALNPAWHSSVFVRVGNPHCVTLVSQTSDLPGFEDLHEAELNAALTRIAFVAGASGNGDPCPGGINLQWAAQSSSNRITARVFERGEGPTASSGTSASAVASAAWLCGWVQAGLVEVVMPGGTAPLRLIERDGQLQQVQLFGAAQLKPEP</sequence>
<dbReference type="AlphaFoldDB" id="A0A9X0EIC4"/>
<dbReference type="SUPFAM" id="SSF54506">
    <property type="entry name" value="Diaminopimelate epimerase-like"/>
    <property type="match status" value="2"/>
</dbReference>
<keyword evidence="2" id="KW-0413">Isomerase</keyword>
<dbReference type="OrthoDB" id="7022019at2"/>
<dbReference type="GO" id="GO:0008837">
    <property type="term" value="F:diaminopimelate epimerase activity"/>
    <property type="evidence" value="ECO:0007669"/>
    <property type="project" value="InterPro"/>
</dbReference>
<reference evidence="3 4" key="1">
    <citation type="submission" date="2014-09" db="EMBL/GenBank/DDBJ databases">
        <title>Genome sequence of Pseudomonas lutea strain DSM 17257T.</title>
        <authorList>
            <person name="Kwak Y."/>
            <person name="Shin J.-H."/>
        </authorList>
    </citation>
    <scope>NUCLEOTIDE SEQUENCE [LARGE SCALE GENOMIC DNA]</scope>
    <source>
        <strain evidence="3 4">DSM 17257</strain>
    </source>
</reference>
<dbReference type="RefSeq" id="WP_037012148.1">
    <property type="nucleotide sequence ID" value="NZ_JRMB01000001.1"/>
</dbReference>
<evidence type="ECO:0000256" key="2">
    <source>
        <dbReference type="ARBA" id="ARBA00023235"/>
    </source>
</evidence>
<comment type="caution">
    <text evidence="3">The sequence shown here is derived from an EMBL/GenBank/DDBJ whole genome shotgun (WGS) entry which is preliminary data.</text>
</comment>
<dbReference type="PANTHER" id="PTHR31689">
    <property type="entry name" value="DIAMINOPIMELATE EPIMERASE, CHLOROPLASTIC"/>
    <property type="match status" value="1"/>
</dbReference>
<evidence type="ECO:0000256" key="1">
    <source>
        <dbReference type="ARBA" id="ARBA00010219"/>
    </source>
</evidence>
<comment type="similarity">
    <text evidence="1">Belongs to the diaminopimelate epimerase family.</text>
</comment>
<organism evidence="3 4">
    <name type="scientific">Pseudomonas lutea</name>
    <dbReference type="NCBI Taxonomy" id="243924"/>
    <lineage>
        <taxon>Bacteria</taxon>
        <taxon>Pseudomonadati</taxon>
        <taxon>Pseudomonadota</taxon>
        <taxon>Gammaproteobacteria</taxon>
        <taxon>Pseudomonadales</taxon>
        <taxon>Pseudomonadaceae</taxon>
        <taxon>Pseudomonas</taxon>
    </lineage>
</organism>
<dbReference type="PANTHER" id="PTHR31689:SF0">
    <property type="entry name" value="DIAMINOPIMELATE EPIMERASE"/>
    <property type="match status" value="1"/>
</dbReference>
<dbReference type="InterPro" id="IPR001653">
    <property type="entry name" value="DAP_epimerase_DapF"/>
</dbReference>
<dbReference type="EMBL" id="JRMB01000001">
    <property type="protein sequence ID" value="KGF66339.1"/>
    <property type="molecule type" value="Genomic_DNA"/>
</dbReference>
<name>A0A9X0EIC4_9PSED</name>
<protein>
    <submittedName>
        <fullName evidence="3">DeoR faimly transcriptional regulator</fullName>
    </submittedName>
</protein>
<evidence type="ECO:0000313" key="4">
    <source>
        <dbReference type="Proteomes" id="UP000029719"/>
    </source>
</evidence>
<proteinExistence type="inferred from homology"/>
<dbReference type="Proteomes" id="UP000029719">
    <property type="component" value="Unassembled WGS sequence"/>
</dbReference>
<dbReference type="GO" id="GO:0009089">
    <property type="term" value="P:lysine biosynthetic process via diaminopimelate"/>
    <property type="evidence" value="ECO:0007669"/>
    <property type="project" value="InterPro"/>
</dbReference>
<accession>A0A9X0EIC4</accession>
<dbReference type="Pfam" id="PF01678">
    <property type="entry name" value="DAP_epimerase"/>
    <property type="match status" value="1"/>
</dbReference>
<gene>
    <name evidence="3" type="ORF">LT42_10775</name>
</gene>
<dbReference type="GO" id="GO:0005829">
    <property type="term" value="C:cytosol"/>
    <property type="evidence" value="ECO:0007669"/>
    <property type="project" value="TreeGrafter"/>
</dbReference>